<reference evidence="1" key="2">
    <citation type="journal article" date="2015" name="Data Brief">
        <title>Shoot transcriptome of the giant reed, Arundo donax.</title>
        <authorList>
            <person name="Barrero R.A."/>
            <person name="Guerrero F.D."/>
            <person name="Moolhuijzen P."/>
            <person name="Goolsby J.A."/>
            <person name="Tidwell J."/>
            <person name="Bellgard S.E."/>
            <person name="Bellgard M.I."/>
        </authorList>
    </citation>
    <scope>NUCLEOTIDE SEQUENCE</scope>
    <source>
        <tissue evidence="1">Shoot tissue taken approximately 20 cm above the soil surface</tissue>
    </source>
</reference>
<evidence type="ECO:0000313" key="1">
    <source>
        <dbReference type="EMBL" id="JAD25080.1"/>
    </source>
</evidence>
<organism evidence="1">
    <name type="scientific">Arundo donax</name>
    <name type="common">Giant reed</name>
    <name type="synonym">Donax arundinaceus</name>
    <dbReference type="NCBI Taxonomy" id="35708"/>
    <lineage>
        <taxon>Eukaryota</taxon>
        <taxon>Viridiplantae</taxon>
        <taxon>Streptophyta</taxon>
        <taxon>Embryophyta</taxon>
        <taxon>Tracheophyta</taxon>
        <taxon>Spermatophyta</taxon>
        <taxon>Magnoliopsida</taxon>
        <taxon>Liliopsida</taxon>
        <taxon>Poales</taxon>
        <taxon>Poaceae</taxon>
        <taxon>PACMAD clade</taxon>
        <taxon>Arundinoideae</taxon>
        <taxon>Arundineae</taxon>
        <taxon>Arundo</taxon>
    </lineage>
</organism>
<proteinExistence type="predicted"/>
<protein>
    <submittedName>
        <fullName evidence="1">Uncharacterized protein</fullName>
    </submittedName>
</protein>
<accession>A0A0A8YHU2</accession>
<dbReference type="AlphaFoldDB" id="A0A0A8YHU2"/>
<name>A0A0A8YHU2_ARUDO</name>
<reference evidence="1" key="1">
    <citation type="submission" date="2014-09" db="EMBL/GenBank/DDBJ databases">
        <authorList>
            <person name="Magalhaes I.L.F."/>
            <person name="Oliveira U."/>
            <person name="Santos F.R."/>
            <person name="Vidigal T.H.D.A."/>
            <person name="Brescovit A.D."/>
            <person name="Santos A.J."/>
        </authorList>
    </citation>
    <scope>NUCLEOTIDE SEQUENCE</scope>
    <source>
        <tissue evidence="1">Shoot tissue taken approximately 20 cm above the soil surface</tissue>
    </source>
</reference>
<dbReference type="EMBL" id="GBRH01272815">
    <property type="protein sequence ID" value="JAD25080.1"/>
    <property type="molecule type" value="Transcribed_RNA"/>
</dbReference>
<sequence length="78" mass="8914">MISVGYNEKVVVHYLDSVNGCPMPVTKDQDLTAMFNSFQQTKTGKVVFTVHYKRTKMTSLFFLLLLVKTNYANISFTL</sequence>